<feature type="region of interest" description="Disordered" evidence="1">
    <location>
        <begin position="41"/>
        <end position="66"/>
    </location>
</feature>
<protein>
    <submittedName>
        <fullName evidence="2">E7</fullName>
    </submittedName>
</protein>
<proteinExistence type="predicted"/>
<evidence type="ECO:0000313" key="3">
    <source>
        <dbReference type="Proteomes" id="UP001235679"/>
    </source>
</evidence>
<accession>A0AAE5YN81</accession>
<feature type="region of interest" description="Disordered" evidence="1">
    <location>
        <begin position="78"/>
        <end position="145"/>
    </location>
</feature>
<feature type="compositionally biased region" description="Acidic residues" evidence="1">
    <location>
        <begin position="47"/>
        <end position="57"/>
    </location>
</feature>
<evidence type="ECO:0000313" key="2">
    <source>
        <dbReference type="EMBL" id="QBR99467.1"/>
    </source>
</evidence>
<organism evidence="2 3">
    <name type="scientific">Duck papillomavirus 3</name>
    <dbReference type="NCBI Taxonomy" id="2562546"/>
    <lineage>
        <taxon>Viruses</taxon>
        <taxon>Monodnaviria</taxon>
        <taxon>Shotokuvirae</taxon>
        <taxon>Cossaviricota</taxon>
        <taxon>Papovaviricetes</taxon>
        <taxon>Zurhausenvirales</taxon>
        <taxon>Papillomaviridae</taxon>
    </lineage>
</organism>
<reference evidence="2" key="1">
    <citation type="journal article" date="2019" name="Front. Microbiol.">
        <title>New Insight Into Avian Papillomavirus Ecology and Evolution From Characterization of Novel Wild Bird Papillomaviruses.</title>
        <authorList>
            <person name="Canuti M."/>
            <person name="Munro H.J."/>
            <person name="Robertson G.J."/>
            <person name="Kroyer A."/>
            <person name="Roul S."/>
            <person name="Ojkic D."/>
            <person name="Whitney H."/>
            <person name="Lang A.S."/>
        </authorList>
    </citation>
    <scope>NUCLEOTIDE SEQUENCE</scope>
    <source>
        <strain evidence="2">NL14_B8</strain>
    </source>
</reference>
<gene>
    <name evidence="2" type="primary">E7</name>
</gene>
<feature type="compositionally biased region" description="Pro residues" evidence="1">
    <location>
        <begin position="90"/>
        <end position="109"/>
    </location>
</feature>
<sequence>MRNKDPAYLLMADEDVHDVYASFDIAGDLQGLLQLLAQAIQTSSGEESSEEEEEDESGSSTDGDYTVDWLLCTEGDLHDGGWQLRGTEPLVPPPYREPPPYPGYPPPYRGPQQEEGVDQQQQPVQPEEAEGPAEESQDPPVTYDELGAAPGEYICNVCHGTLTGFEVACNGLVDPEEKLGTCNNCCYGLSLMDLWTN</sequence>
<name>A0AAE5YN81_9PAPI</name>
<feature type="compositionally biased region" description="Acidic residues" evidence="1">
    <location>
        <begin position="127"/>
        <end position="137"/>
    </location>
</feature>
<feature type="compositionally biased region" description="Low complexity" evidence="1">
    <location>
        <begin position="110"/>
        <end position="126"/>
    </location>
</feature>
<evidence type="ECO:0000256" key="1">
    <source>
        <dbReference type="SAM" id="MobiDB-lite"/>
    </source>
</evidence>
<dbReference type="Proteomes" id="UP001235679">
    <property type="component" value="Segment"/>
</dbReference>
<dbReference type="EMBL" id="MK620303">
    <property type="protein sequence ID" value="QBR99467.1"/>
    <property type="molecule type" value="Genomic_DNA"/>
</dbReference>